<keyword evidence="8" id="KW-1133">Transmembrane helix</keyword>
<dbReference type="InterPro" id="IPR015943">
    <property type="entry name" value="WD40/YVTN_repeat-like_dom_sf"/>
</dbReference>
<dbReference type="Gene3D" id="3.40.50.2300">
    <property type="match status" value="1"/>
</dbReference>
<dbReference type="InterPro" id="IPR013783">
    <property type="entry name" value="Ig-like_fold"/>
</dbReference>
<feature type="domain" description="Histidine kinase" evidence="10">
    <location>
        <begin position="819"/>
        <end position="1039"/>
    </location>
</feature>
<dbReference type="PROSITE" id="PS50109">
    <property type="entry name" value="HIS_KIN"/>
    <property type="match status" value="1"/>
</dbReference>
<reference evidence="12 13" key="1">
    <citation type="submission" date="2011-02" db="EMBL/GenBank/DDBJ databases">
        <authorList>
            <person name="Weinstock G."/>
            <person name="Sodergren E."/>
            <person name="Clifton S."/>
            <person name="Fulton L."/>
            <person name="Fulton B."/>
            <person name="Courtney L."/>
            <person name="Fronick C."/>
            <person name="Harrison M."/>
            <person name="Strong C."/>
            <person name="Farmer C."/>
            <person name="Delahaunty K."/>
            <person name="Markovic C."/>
            <person name="Hall O."/>
            <person name="Minx P."/>
            <person name="Tomlinson C."/>
            <person name="Mitreva M."/>
            <person name="Hou S."/>
            <person name="Chen J."/>
            <person name="Wollam A."/>
            <person name="Pepin K.H."/>
            <person name="Johnson M."/>
            <person name="Bhonagiri V."/>
            <person name="Zhang X."/>
            <person name="Suruliraj S."/>
            <person name="Warren W."/>
            <person name="Chinwalla A."/>
            <person name="Mardis E.R."/>
            <person name="Wilson R.K."/>
        </authorList>
    </citation>
    <scope>NUCLEOTIDE SEQUENCE [LARGE SCALE GENOMIC DNA]</scope>
    <source>
        <strain evidence="12 13">YIT 12057</strain>
    </source>
</reference>
<evidence type="ECO:0000313" key="12">
    <source>
        <dbReference type="EMBL" id="EGF54119.1"/>
    </source>
</evidence>
<proteinExistence type="predicted"/>
<dbReference type="InterPro" id="IPR011006">
    <property type="entry name" value="CheY-like_superfamily"/>
</dbReference>
<dbReference type="SMART" id="SM00448">
    <property type="entry name" value="REC"/>
    <property type="match status" value="1"/>
</dbReference>
<dbReference type="SMART" id="SM00342">
    <property type="entry name" value="HTH_ARAC"/>
    <property type="match status" value="1"/>
</dbReference>
<dbReference type="InterPro" id="IPR018060">
    <property type="entry name" value="HTH_AraC"/>
</dbReference>
<dbReference type="Gene3D" id="2.60.40.10">
    <property type="entry name" value="Immunoglobulins"/>
    <property type="match status" value="1"/>
</dbReference>
<keyword evidence="4" id="KW-0805">Transcription regulation</keyword>
<dbReference type="Pfam" id="PF12833">
    <property type="entry name" value="HTH_18"/>
    <property type="match status" value="1"/>
</dbReference>
<dbReference type="SMART" id="SM00387">
    <property type="entry name" value="HATPase_c"/>
    <property type="match status" value="1"/>
</dbReference>
<dbReference type="InterPro" id="IPR011123">
    <property type="entry name" value="Y_Y_Y"/>
</dbReference>
<dbReference type="PROSITE" id="PS01124">
    <property type="entry name" value="HTH_ARAC_FAMILY_2"/>
    <property type="match status" value="1"/>
</dbReference>
<dbReference type="Pfam" id="PF07495">
    <property type="entry name" value="Y_Y_Y"/>
    <property type="match status" value="1"/>
</dbReference>
<dbReference type="Pfam" id="PF07494">
    <property type="entry name" value="Reg_prop"/>
    <property type="match status" value="2"/>
</dbReference>
<comment type="catalytic activity">
    <reaction evidence="1">
        <text>ATP + protein L-histidine = ADP + protein N-phospho-L-histidine.</text>
        <dbReference type="EC" id="2.7.13.3"/>
    </reaction>
</comment>
<evidence type="ECO:0000256" key="8">
    <source>
        <dbReference type="SAM" id="Phobius"/>
    </source>
</evidence>
<dbReference type="SUPFAM" id="SSF63829">
    <property type="entry name" value="Calcium-dependent phosphotriesterase"/>
    <property type="match status" value="1"/>
</dbReference>
<dbReference type="Gene3D" id="1.10.10.60">
    <property type="entry name" value="Homeodomain-like"/>
    <property type="match status" value="1"/>
</dbReference>
<keyword evidence="8" id="KW-0472">Membrane</keyword>
<dbReference type="GO" id="GO:0000155">
    <property type="term" value="F:phosphorelay sensor kinase activity"/>
    <property type="evidence" value="ECO:0007669"/>
    <property type="project" value="InterPro"/>
</dbReference>
<keyword evidence="13" id="KW-1185">Reference proteome</keyword>
<dbReference type="eggNOG" id="COG0745">
    <property type="taxonomic scope" value="Bacteria"/>
</dbReference>
<dbReference type="Proteomes" id="UP000003416">
    <property type="component" value="Unassembled WGS sequence"/>
</dbReference>
<dbReference type="Gene3D" id="3.30.565.10">
    <property type="entry name" value="Histidine kinase-like ATPase, C-terminal domain"/>
    <property type="match status" value="1"/>
</dbReference>
<dbReference type="SUPFAM" id="SSF46689">
    <property type="entry name" value="Homeodomain-like"/>
    <property type="match status" value="1"/>
</dbReference>
<dbReference type="Pfam" id="PF02518">
    <property type="entry name" value="HATPase_c"/>
    <property type="match status" value="1"/>
</dbReference>
<evidence type="ECO:0000259" key="11">
    <source>
        <dbReference type="PROSITE" id="PS50110"/>
    </source>
</evidence>
<evidence type="ECO:0000256" key="5">
    <source>
        <dbReference type="ARBA" id="ARBA00023125"/>
    </source>
</evidence>
<feature type="domain" description="HTH araC/xylS-type" evidence="9">
    <location>
        <begin position="1232"/>
        <end position="1331"/>
    </location>
</feature>
<feature type="domain" description="Response regulatory" evidence="11">
    <location>
        <begin position="1084"/>
        <end position="1198"/>
    </location>
</feature>
<feature type="transmembrane region" description="Helical" evidence="8">
    <location>
        <begin position="768"/>
        <end position="787"/>
    </location>
</feature>
<dbReference type="GO" id="GO:0003700">
    <property type="term" value="F:DNA-binding transcription factor activity"/>
    <property type="evidence" value="ECO:0007669"/>
    <property type="project" value="InterPro"/>
</dbReference>
<name>F3PVM1_9BACE</name>
<keyword evidence="8" id="KW-0812">Transmembrane</keyword>
<keyword evidence="3 7" id="KW-0597">Phosphoprotein</keyword>
<dbReference type="InterPro" id="IPR005467">
    <property type="entry name" value="His_kinase_dom"/>
</dbReference>
<dbReference type="STRING" id="763034.HMPREF9446_02799"/>
<dbReference type="SUPFAM" id="SSF52172">
    <property type="entry name" value="CheY-like"/>
    <property type="match status" value="1"/>
</dbReference>
<dbReference type="InterPro" id="IPR004358">
    <property type="entry name" value="Sig_transdc_His_kin-like_C"/>
</dbReference>
<protein>
    <recommendedName>
        <fullName evidence="2">histidine kinase</fullName>
        <ecNumber evidence="2">2.7.13.3</ecNumber>
    </recommendedName>
</protein>
<accession>F3PVM1</accession>
<dbReference type="InterPro" id="IPR009057">
    <property type="entry name" value="Homeodomain-like_sf"/>
</dbReference>
<dbReference type="SMART" id="SM00388">
    <property type="entry name" value="HisKA"/>
    <property type="match status" value="1"/>
</dbReference>
<dbReference type="PANTHER" id="PTHR43547:SF2">
    <property type="entry name" value="HYBRID SIGNAL TRANSDUCTION HISTIDINE KINASE C"/>
    <property type="match status" value="1"/>
</dbReference>
<evidence type="ECO:0000256" key="2">
    <source>
        <dbReference type="ARBA" id="ARBA00012438"/>
    </source>
</evidence>
<dbReference type="Pfam" id="PF00072">
    <property type="entry name" value="Response_reg"/>
    <property type="match status" value="1"/>
</dbReference>
<dbReference type="PANTHER" id="PTHR43547">
    <property type="entry name" value="TWO-COMPONENT HISTIDINE KINASE"/>
    <property type="match status" value="1"/>
</dbReference>
<sequence length="1342" mass="153668">MKRLIQHLAILILSILATHSYGYNLRQFSNIDGLSNSAVLSLYQDNEGFLWLGTCDGLNLYDGLNIRPLTFAGGQNLSGNIIENILETENGVLWIQTNYGLDKLDKYKRTVTSYTQFQGGYILKKNSKNDIFILSENNMLYYITGTSDEFHKLAIPQLNREDIIDIHISNSYLWAFTNQGILKYQLESHDNRYSIKNTEKIEDTPLLYCFTNNHTAYMIDKQHTLYEYEIEHNSKKPIINLNKEIAARGIISDIIKDNDMFFIAFKTNGVLRLIPQKEKYETEDIGIKSGIFRLLKDHNQDIVWIGTDGQGAYLYSNGHYSIQSITYNNLNFNIAKPIRSIFLDKENSLWLGTKGEGILKINDYNVNSNTLNYHTELITSSNSLLSDNSVYAFAESSHPLFWIGNDEGINYYSYLEKRIKRIPCKEPIKYVHAIYEEHDSVLWISTVGTGILRARIAGTASAPQLTDIKRYTIDNGNFSSNYFFTMYHDERGELYFGNRGYGTFRMKGGLLEPVPLKNNYKDKTANDVFAIIKDNDTLWLGTSYGLIKQSSGKEWCFNKENGLQNSTIHTMLKDNSGNIWIATNGGLERFHTNNHEIQSYNRINGMNIIEFSDGAALKTKDALFFGGINGLAVIRENPAYHTTGKYSPPIRFTRLNVLGKEQNLHDYIQTTNNDSKLVLKYTQNYFTISFIAMDYINSNNYSYLYKIDKKESGWIDNGLSNSVSFTQMSPGDYTLYVKYKNRTSGEESKVYSMNIHIQPPWYLSNTAILAYQILLLTFILILIRIYALRQQRKHKLMVLQLEQAHKEEVYEEKLRFFTNVTHEFCTPLTLIYGPCERILSYGNTDSFIRKYILLIKQNAERLNSLIQEVIDFRRIETGHKIRKMQQLSVSEICNDITASFAELAEQNRIKLENLIEPNLSWNSDASCFTKIINNLISNAFKYTPTGGTIRITLKTESGKLYLAVYNTGKGIKKEDKESIFNRYSILDNIEENAVKGLSSRNGLGMAICHSMVELLEGQIQIESEVNQYAEFIVTLPELPISEKQEDTEDLPATSLQPSLVSIPVAGISQLPPSEPDEANPAKGQILVIDDNAEILTLLQEALSEYKVVTATNSEEGLDMLKKEYPDLIITDVMMPGTDGIELTRQIKQNKHTMHIPLVILSAKNTNEEKIEGLDSGADAYIGKPFNLNYLKAIVSRLIENYSRIKEYYNSSACAYEFSNGQLMKKEDKDFMQSVTEFISGNLENTELGPEDLADHLQISIRNLYRRFKEMDQLPPKDFIKDYRISLAAKLLRTTTLTVQEIIYQCGFGNRSHFYKEFDKRFQMAPKEYRNQNKQKDSSLECG</sequence>
<evidence type="ECO:0000259" key="10">
    <source>
        <dbReference type="PROSITE" id="PS50109"/>
    </source>
</evidence>
<dbReference type="Gene3D" id="1.10.287.130">
    <property type="match status" value="1"/>
</dbReference>
<dbReference type="eggNOG" id="COG2205">
    <property type="taxonomic scope" value="Bacteria"/>
</dbReference>
<evidence type="ECO:0000256" key="7">
    <source>
        <dbReference type="PROSITE-ProRule" id="PRU00169"/>
    </source>
</evidence>
<dbReference type="PROSITE" id="PS50110">
    <property type="entry name" value="RESPONSE_REGULATORY"/>
    <property type="match status" value="1"/>
</dbReference>
<gene>
    <name evidence="12" type="ORF">HMPREF9446_02799</name>
</gene>
<dbReference type="Gene3D" id="2.130.10.10">
    <property type="entry name" value="YVTN repeat-like/Quinoprotein amine dehydrogenase"/>
    <property type="match status" value="3"/>
</dbReference>
<dbReference type="EMBL" id="AFBN01000078">
    <property type="protein sequence ID" value="EGF54119.1"/>
    <property type="molecule type" value="Genomic_DNA"/>
</dbReference>
<dbReference type="SUPFAM" id="SSF47384">
    <property type="entry name" value="Homodimeric domain of signal transducing histidine kinase"/>
    <property type="match status" value="1"/>
</dbReference>
<keyword evidence="6" id="KW-0804">Transcription</keyword>
<dbReference type="PRINTS" id="PR00344">
    <property type="entry name" value="BCTRLSENSOR"/>
</dbReference>
<dbReference type="SUPFAM" id="SSF55874">
    <property type="entry name" value="ATPase domain of HSP90 chaperone/DNA topoisomerase II/histidine kinase"/>
    <property type="match status" value="1"/>
</dbReference>
<dbReference type="GeneID" id="86050264"/>
<dbReference type="CDD" id="cd17574">
    <property type="entry name" value="REC_OmpR"/>
    <property type="match status" value="1"/>
</dbReference>
<feature type="modified residue" description="4-aspartylphosphate" evidence="7">
    <location>
        <position position="1131"/>
    </location>
</feature>
<organism evidence="12 13">
    <name type="scientific">Bacteroides fluxus YIT 12057</name>
    <dbReference type="NCBI Taxonomy" id="763034"/>
    <lineage>
        <taxon>Bacteria</taxon>
        <taxon>Pseudomonadati</taxon>
        <taxon>Bacteroidota</taxon>
        <taxon>Bacteroidia</taxon>
        <taxon>Bacteroidales</taxon>
        <taxon>Bacteroidaceae</taxon>
        <taxon>Bacteroides</taxon>
    </lineage>
</organism>
<dbReference type="HOGENOM" id="CLU_000445_28_1_10"/>
<dbReference type="InterPro" id="IPR003594">
    <property type="entry name" value="HATPase_dom"/>
</dbReference>
<dbReference type="eggNOG" id="COG3292">
    <property type="taxonomic scope" value="Bacteria"/>
</dbReference>
<dbReference type="InterPro" id="IPR018062">
    <property type="entry name" value="HTH_AraC-typ_CS"/>
</dbReference>
<evidence type="ECO:0000256" key="4">
    <source>
        <dbReference type="ARBA" id="ARBA00023015"/>
    </source>
</evidence>
<evidence type="ECO:0000256" key="3">
    <source>
        <dbReference type="ARBA" id="ARBA00022553"/>
    </source>
</evidence>
<evidence type="ECO:0000259" key="9">
    <source>
        <dbReference type="PROSITE" id="PS01124"/>
    </source>
</evidence>
<dbReference type="InterPro" id="IPR001789">
    <property type="entry name" value="Sig_transdc_resp-reg_receiver"/>
</dbReference>
<dbReference type="CDD" id="cd00082">
    <property type="entry name" value="HisKA"/>
    <property type="match status" value="1"/>
</dbReference>
<comment type="caution">
    <text evidence="12">The sequence shown here is derived from an EMBL/GenBank/DDBJ whole genome shotgun (WGS) entry which is preliminary data.</text>
</comment>
<evidence type="ECO:0000313" key="13">
    <source>
        <dbReference type="Proteomes" id="UP000003416"/>
    </source>
</evidence>
<dbReference type="InterPro" id="IPR003661">
    <property type="entry name" value="HisK_dim/P_dom"/>
</dbReference>
<dbReference type="EC" id="2.7.13.3" evidence="2"/>
<evidence type="ECO:0000256" key="6">
    <source>
        <dbReference type="ARBA" id="ARBA00023163"/>
    </source>
</evidence>
<dbReference type="InterPro" id="IPR036097">
    <property type="entry name" value="HisK_dim/P_sf"/>
</dbReference>
<dbReference type="PROSITE" id="PS00041">
    <property type="entry name" value="HTH_ARAC_FAMILY_1"/>
    <property type="match status" value="1"/>
</dbReference>
<dbReference type="InterPro" id="IPR011110">
    <property type="entry name" value="Reg_prop"/>
</dbReference>
<dbReference type="Pfam" id="PF00512">
    <property type="entry name" value="HisKA"/>
    <property type="match status" value="1"/>
</dbReference>
<dbReference type="GO" id="GO:0043565">
    <property type="term" value="F:sequence-specific DNA binding"/>
    <property type="evidence" value="ECO:0007669"/>
    <property type="project" value="InterPro"/>
</dbReference>
<dbReference type="RefSeq" id="WP_009126038.1">
    <property type="nucleotide sequence ID" value="NZ_GL882673.1"/>
</dbReference>
<keyword evidence="5" id="KW-0238">DNA-binding</keyword>
<dbReference type="InterPro" id="IPR036890">
    <property type="entry name" value="HATPase_C_sf"/>
</dbReference>
<evidence type="ECO:0000256" key="1">
    <source>
        <dbReference type="ARBA" id="ARBA00000085"/>
    </source>
</evidence>